<dbReference type="Proteomes" id="UP001154114">
    <property type="component" value="Chromosome 29"/>
</dbReference>
<evidence type="ECO:0000256" key="16">
    <source>
        <dbReference type="ARBA" id="ARBA00049428"/>
    </source>
</evidence>
<evidence type="ECO:0000256" key="9">
    <source>
        <dbReference type="ARBA" id="ARBA00047863"/>
    </source>
</evidence>
<evidence type="ECO:0000256" key="12">
    <source>
        <dbReference type="ARBA" id="ARBA00048800"/>
    </source>
</evidence>
<comment type="subcellular location">
    <subcellularLocation>
        <location evidence="2">Endomembrane system</location>
        <topology evidence="2">Multi-pass membrane protein</topology>
    </subcellularLocation>
</comment>
<evidence type="ECO:0000256" key="1">
    <source>
        <dbReference type="ARBA" id="ARBA00000923"/>
    </source>
</evidence>
<feature type="transmembrane region" description="Helical" evidence="17">
    <location>
        <begin position="54"/>
        <end position="76"/>
    </location>
</feature>
<evidence type="ECO:0000256" key="10">
    <source>
        <dbReference type="ARBA" id="ARBA00048680"/>
    </source>
</evidence>
<evidence type="ECO:0000256" key="13">
    <source>
        <dbReference type="ARBA" id="ARBA00049221"/>
    </source>
</evidence>
<evidence type="ECO:0000256" key="2">
    <source>
        <dbReference type="ARBA" id="ARBA00004127"/>
    </source>
</evidence>
<feature type="transmembrane region" description="Helical" evidence="17">
    <location>
        <begin position="9"/>
        <end position="28"/>
    </location>
</feature>
<dbReference type="OrthoDB" id="1898221at2759"/>
<keyword evidence="19" id="KW-1185">Reference proteome</keyword>
<name>A0A9P0C0R0_CHRIL</name>
<comment type="similarity">
    <text evidence="3">Belongs to the AIG1 family.</text>
</comment>
<dbReference type="PANTHER" id="PTHR10989">
    <property type="entry name" value="ANDROGEN-INDUCED PROTEIN 1-RELATED"/>
    <property type="match status" value="1"/>
</dbReference>
<comment type="catalytic activity">
    <reaction evidence="11">
        <text>12-(9Z-octadecenoyloxy)-octadecanoate + H2O = 12-hydroxyoctadecanoate + (9Z)-octadecenoate + H(+)</text>
        <dbReference type="Rhea" id="RHEA:52060"/>
        <dbReference type="ChEBI" id="CHEBI:15377"/>
        <dbReference type="ChEBI" id="CHEBI:15378"/>
        <dbReference type="ChEBI" id="CHEBI:30823"/>
        <dbReference type="ChEBI" id="CHEBI:84201"/>
        <dbReference type="ChEBI" id="CHEBI:136302"/>
    </reaction>
    <physiologicalReaction direction="left-to-right" evidence="11">
        <dbReference type="Rhea" id="RHEA:52061"/>
    </physiologicalReaction>
</comment>
<evidence type="ECO:0000313" key="18">
    <source>
        <dbReference type="EMBL" id="CAH0599792.1"/>
    </source>
</evidence>
<evidence type="ECO:0000256" key="14">
    <source>
        <dbReference type="ARBA" id="ARBA00049296"/>
    </source>
</evidence>
<dbReference type="Pfam" id="PF04750">
    <property type="entry name" value="Far-17a_AIG1"/>
    <property type="match status" value="1"/>
</dbReference>
<reference evidence="18" key="1">
    <citation type="submission" date="2021-12" db="EMBL/GenBank/DDBJ databases">
        <authorList>
            <person name="King R."/>
        </authorList>
    </citation>
    <scope>NUCLEOTIDE SEQUENCE</scope>
</reference>
<evidence type="ECO:0000256" key="4">
    <source>
        <dbReference type="ARBA" id="ARBA00022692"/>
    </source>
</evidence>
<gene>
    <name evidence="18" type="ORF">CINC_LOCUS8913</name>
</gene>
<evidence type="ECO:0008006" key="20">
    <source>
        <dbReference type="Google" id="ProtNLM"/>
    </source>
</evidence>
<evidence type="ECO:0000256" key="3">
    <source>
        <dbReference type="ARBA" id="ARBA00009300"/>
    </source>
</evidence>
<feature type="transmembrane region" description="Helical" evidence="17">
    <location>
        <begin position="200"/>
        <end position="224"/>
    </location>
</feature>
<comment type="catalytic activity">
    <reaction evidence="15">
        <text>13-(9Z-hexadecenoyloxy)-octadecanoate + H2O = 13-hydroxy-octadecanoate + (9Z)-hexadecenoate + H(+)</text>
        <dbReference type="Rhea" id="RHEA:52076"/>
        <dbReference type="ChEBI" id="CHEBI:15377"/>
        <dbReference type="ChEBI" id="CHEBI:15378"/>
        <dbReference type="ChEBI" id="CHEBI:32372"/>
        <dbReference type="ChEBI" id="CHEBI:136304"/>
        <dbReference type="ChEBI" id="CHEBI:136315"/>
    </reaction>
    <physiologicalReaction direction="left-to-right" evidence="15">
        <dbReference type="Rhea" id="RHEA:52077"/>
    </physiologicalReaction>
</comment>
<proteinExistence type="inferred from homology"/>
<comment type="catalytic activity">
    <reaction evidence="14">
        <text>13-(9Z-octadecenoyloxy)-octadecanoate + H2O = 13-hydroxy-octadecanoate + (9Z)-octadecenoate + H(+)</text>
        <dbReference type="Rhea" id="RHEA:52064"/>
        <dbReference type="ChEBI" id="CHEBI:15377"/>
        <dbReference type="ChEBI" id="CHEBI:15378"/>
        <dbReference type="ChEBI" id="CHEBI:30823"/>
        <dbReference type="ChEBI" id="CHEBI:136303"/>
        <dbReference type="ChEBI" id="CHEBI:136304"/>
    </reaction>
    <physiologicalReaction direction="left-to-right" evidence="14">
        <dbReference type="Rhea" id="RHEA:52065"/>
    </physiologicalReaction>
</comment>
<dbReference type="PANTHER" id="PTHR10989:SF16">
    <property type="entry name" value="AT02829P-RELATED"/>
    <property type="match status" value="1"/>
</dbReference>
<dbReference type="EMBL" id="LR824032">
    <property type="protein sequence ID" value="CAH0599792.1"/>
    <property type="molecule type" value="Genomic_DNA"/>
</dbReference>
<evidence type="ECO:0000256" key="7">
    <source>
        <dbReference type="ARBA" id="ARBA00047368"/>
    </source>
</evidence>
<feature type="transmembrane region" description="Helical" evidence="17">
    <location>
        <begin position="168"/>
        <end position="188"/>
    </location>
</feature>
<protein>
    <recommendedName>
        <fullName evidence="20">Androgen-dependent TFPI-regulating protein-like</fullName>
    </recommendedName>
</protein>
<organism evidence="18 19">
    <name type="scientific">Chrysodeixis includens</name>
    <name type="common">Soybean looper</name>
    <name type="synonym">Pseudoplusia includens</name>
    <dbReference type="NCBI Taxonomy" id="689277"/>
    <lineage>
        <taxon>Eukaryota</taxon>
        <taxon>Metazoa</taxon>
        <taxon>Ecdysozoa</taxon>
        <taxon>Arthropoda</taxon>
        <taxon>Hexapoda</taxon>
        <taxon>Insecta</taxon>
        <taxon>Pterygota</taxon>
        <taxon>Neoptera</taxon>
        <taxon>Endopterygota</taxon>
        <taxon>Lepidoptera</taxon>
        <taxon>Glossata</taxon>
        <taxon>Ditrysia</taxon>
        <taxon>Noctuoidea</taxon>
        <taxon>Noctuidae</taxon>
        <taxon>Plusiinae</taxon>
        <taxon>Chrysodeixis</taxon>
    </lineage>
</organism>
<comment type="catalytic activity">
    <reaction evidence="8">
        <text>13-octadecanoyloxy-octadecanoate + H2O = 13-hydroxy-octadecanoate + octadecanoate + H(+)</text>
        <dbReference type="Rhea" id="RHEA:52084"/>
        <dbReference type="ChEBI" id="CHEBI:15377"/>
        <dbReference type="ChEBI" id="CHEBI:15378"/>
        <dbReference type="ChEBI" id="CHEBI:25629"/>
        <dbReference type="ChEBI" id="CHEBI:136304"/>
        <dbReference type="ChEBI" id="CHEBI:136335"/>
    </reaction>
    <physiologicalReaction direction="left-to-right" evidence="8">
        <dbReference type="Rhea" id="RHEA:52085"/>
    </physiologicalReaction>
</comment>
<evidence type="ECO:0000256" key="11">
    <source>
        <dbReference type="ARBA" id="ARBA00048701"/>
    </source>
</evidence>
<comment type="catalytic activity">
    <reaction evidence="12">
        <text>9-(9Z-octadecenoyloxy)-octadecanoate + H2O = 9-hydroxy-octadecanoate + (9Z)-octadecenoate + H(+)</text>
        <dbReference type="Rhea" id="RHEA:52048"/>
        <dbReference type="ChEBI" id="CHEBI:15377"/>
        <dbReference type="ChEBI" id="CHEBI:15378"/>
        <dbReference type="ChEBI" id="CHEBI:30823"/>
        <dbReference type="ChEBI" id="CHEBI:136282"/>
        <dbReference type="ChEBI" id="CHEBI:136286"/>
    </reaction>
    <physiologicalReaction direction="left-to-right" evidence="12">
        <dbReference type="Rhea" id="RHEA:52049"/>
    </physiologicalReaction>
</comment>
<comment type="catalytic activity">
    <reaction evidence="1">
        <text>9-(9Z-hexadecenoyloxy)-octadecanoate + H2O = (9Z)-hexadecenoate + 9-hydroxy-octadecanoate + H(+)</text>
        <dbReference type="Rhea" id="RHEA:52068"/>
        <dbReference type="ChEBI" id="CHEBI:15377"/>
        <dbReference type="ChEBI" id="CHEBI:15378"/>
        <dbReference type="ChEBI" id="CHEBI:32372"/>
        <dbReference type="ChEBI" id="CHEBI:136286"/>
        <dbReference type="ChEBI" id="CHEBI:136309"/>
    </reaction>
    <physiologicalReaction direction="left-to-right" evidence="1">
        <dbReference type="Rhea" id="RHEA:52069"/>
    </physiologicalReaction>
</comment>
<dbReference type="AlphaFoldDB" id="A0A9P0C0R0"/>
<evidence type="ECO:0000256" key="15">
    <source>
        <dbReference type="ARBA" id="ARBA00049322"/>
    </source>
</evidence>
<evidence type="ECO:0000256" key="6">
    <source>
        <dbReference type="ARBA" id="ARBA00023136"/>
    </source>
</evidence>
<keyword evidence="4 17" id="KW-0812">Transmembrane</keyword>
<dbReference type="GO" id="GO:0012505">
    <property type="term" value="C:endomembrane system"/>
    <property type="evidence" value="ECO:0007669"/>
    <property type="project" value="UniProtKB-SubCell"/>
</dbReference>
<keyword evidence="6 17" id="KW-0472">Membrane</keyword>
<keyword evidence="5 17" id="KW-1133">Transmembrane helix</keyword>
<accession>A0A9P0C0R0</accession>
<comment type="catalytic activity">
    <reaction evidence="9">
        <text>9-hexadecanoyloxy-octadecanoate + H2O = 9-hydroxy-octadecanoate + hexadecanoate + H(+)</text>
        <dbReference type="Rhea" id="RHEA:52052"/>
        <dbReference type="ChEBI" id="CHEBI:7896"/>
        <dbReference type="ChEBI" id="CHEBI:15377"/>
        <dbReference type="ChEBI" id="CHEBI:15378"/>
        <dbReference type="ChEBI" id="CHEBI:83670"/>
        <dbReference type="ChEBI" id="CHEBI:136286"/>
    </reaction>
    <physiologicalReaction direction="left-to-right" evidence="9">
        <dbReference type="Rhea" id="RHEA:52053"/>
    </physiologicalReaction>
</comment>
<comment type="catalytic activity">
    <reaction evidence="10">
        <text>12-octadecanoyloxy-octadecanoate + H2O = 12-hydroxyoctadecanoate + octadecanoate + H(+)</text>
        <dbReference type="Rhea" id="RHEA:52080"/>
        <dbReference type="ChEBI" id="CHEBI:15377"/>
        <dbReference type="ChEBI" id="CHEBI:15378"/>
        <dbReference type="ChEBI" id="CHEBI:25629"/>
        <dbReference type="ChEBI" id="CHEBI:84201"/>
        <dbReference type="ChEBI" id="CHEBI:136330"/>
    </reaction>
    <physiologicalReaction direction="left-to-right" evidence="10">
        <dbReference type="Rhea" id="RHEA:52081"/>
    </physiologicalReaction>
</comment>
<comment type="catalytic activity">
    <reaction evidence="13">
        <text>9-octadecanoyloxy-octadecanoate + H2O = 9-hydroxy-octadecanoate + octadecanoate + H(+)</text>
        <dbReference type="Rhea" id="RHEA:52096"/>
        <dbReference type="ChEBI" id="CHEBI:15377"/>
        <dbReference type="ChEBI" id="CHEBI:15378"/>
        <dbReference type="ChEBI" id="CHEBI:25629"/>
        <dbReference type="ChEBI" id="CHEBI:136286"/>
        <dbReference type="ChEBI" id="CHEBI:136373"/>
    </reaction>
    <physiologicalReaction direction="left-to-right" evidence="13">
        <dbReference type="Rhea" id="RHEA:52097"/>
    </physiologicalReaction>
</comment>
<dbReference type="InterPro" id="IPR006838">
    <property type="entry name" value="ADTRP_AIG1"/>
</dbReference>
<feature type="transmembrane region" description="Helical" evidence="17">
    <location>
        <begin position="97"/>
        <end position="117"/>
    </location>
</feature>
<sequence length="251" mass="30099">MSSLLLLRIVWYVAVIAMHISNIFYMRWFRRSHPPSPEHLKHLESFRDLEYRFFTSWTFILQIVYSFYGLGCDLVLLKNSKKKDYRLPSPIADLREILFSGLMWPCTMVVFSVFWGLYAYDRDLIFPKFLDSIIPPISNHVIHTMIVLVVLFEVVFRPRQEPETHARNVMQLTMHLCVYMSVLYFTYIEKGIWLYPIFKVLFGTIYFWIALLAMALMFYAFYYIQWPLTRMIHASKKTVEKKKAKLDKKVK</sequence>
<evidence type="ECO:0000256" key="8">
    <source>
        <dbReference type="ARBA" id="ARBA00047427"/>
    </source>
</evidence>
<comment type="catalytic activity">
    <reaction evidence="7">
        <text>12-hexadecanoyloxy-octadecanoate + H2O = 12-hydroxyoctadecanoate + hexadecanoate + H(+)</text>
        <dbReference type="Rhea" id="RHEA:52056"/>
        <dbReference type="ChEBI" id="CHEBI:7896"/>
        <dbReference type="ChEBI" id="CHEBI:15377"/>
        <dbReference type="ChEBI" id="CHEBI:15378"/>
        <dbReference type="ChEBI" id="CHEBI:83677"/>
        <dbReference type="ChEBI" id="CHEBI:84201"/>
    </reaction>
    <physiologicalReaction direction="left-to-right" evidence="7">
        <dbReference type="Rhea" id="RHEA:52057"/>
    </physiologicalReaction>
</comment>
<evidence type="ECO:0000313" key="19">
    <source>
        <dbReference type="Proteomes" id="UP001154114"/>
    </source>
</evidence>
<evidence type="ECO:0000256" key="17">
    <source>
        <dbReference type="SAM" id="Phobius"/>
    </source>
</evidence>
<dbReference type="GO" id="GO:0016020">
    <property type="term" value="C:membrane"/>
    <property type="evidence" value="ECO:0007669"/>
    <property type="project" value="InterPro"/>
</dbReference>
<feature type="transmembrane region" description="Helical" evidence="17">
    <location>
        <begin position="137"/>
        <end position="156"/>
    </location>
</feature>
<comment type="catalytic activity">
    <reaction evidence="16">
        <text>12-(9Z-hexadecenoyloxy)-octadecanoate + H2O = 12-hydroxyoctadecanoate + (9Z)-hexadecenoate + H(+)</text>
        <dbReference type="Rhea" id="RHEA:52072"/>
        <dbReference type="ChEBI" id="CHEBI:15377"/>
        <dbReference type="ChEBI" id="CHEBI:15378"/>
        <dbReference type="ChEBI" id="CHEBI:32372"/>
        <dbReference type="ChEBI" id="CHEBI:84201"/>
        <dbReference type="ChEBI" id="CHEBI:136312"/>
    </reaction>
    <physiologicalReaction direction="left-to-right" evidence="16">
        <dbReference type="Rhea" id="RHEA:52073"/>
    </physiologicalReaction>
</comment>
<evidence type="ECO:0000256" key="5">
    <source>
        <dbReference type="ARBA" id="ARBA00022989"/>
    </source>
</evidence>